<feature type="non-terminal residue" evidence="2">
    <location>
        <position position="264"/>
    </location>
</feature>
<dbReference type="SUPFAM" id="SSF52540">
    <property type="entry name" value="P-loop containing nucleoside triphosphate hydrolases"/>
    <property type="match status" value="1"/>
</dbReference>
<reference evidence="2" key="1">
    <citation type="journal article" date="2015" name="Nature">
        <title>Complex archaea that bridge the gap between prokaryotes and eukaryotes.</title>
        <authorList>
            <person name="Spang A."/>
            <person name="Saw J.H."/>
            <person name="Jorgensen S.L."/>
            <person name="Zaremba-Niedzwiedzka K."/>
            <person name="Martijn J."/>
            <person name="Lind A.E."/>
            <person name="van Eijk R."/>
            <person name="Schleper C."/>
            <person name="Guy L."/>
            <person name="Ettema T.J."/>
        </authorList>
    </citation>
    <scope>NUCLEOTIDE SEQUENCE</scope>
</reference>
<dbReference type="InterPro" id="IPR038718">
    <property type="entry name" value="SNF2-like_sf"/>
</dbReference>
<accession>A0A0F9A1M9</accession>
<dbReference type="EMBL" id="LAZR01044941">
    <property type="protein sequence ID" value="KKL02781.1"/>
    <property type="molecule type" value="Genomic_DNA"/>
</dbReference>
<dbReference type="InterPro" id="IPR000330">
    <property type="entry name" value="SNF2_N"/>
</dbReference>
<evidence type="ECO:0000259" key="1">
    <source>
        <dbReference type="Pfam" id="PF00176"/>
    </source>
</evidence>
<comment type="caution">
    <text evidence="2">The sequence shown here is derived from an EMBL/GenBank/DDBJ whole genome shotgun (WGS) entry which is preliminary data.</text>
</comment>
<gene>
    <name evidence="2" type="ORF">LCGC14_2626370</name>
</gene>
<name>A0A0F9A1M9_9ZZZZ</name>
<proteinExistence type="predicted"/>
<dbReference type="Gene3D" id="3.40.50.10810">
    <property type="entry name" value="Tandem AAA-ATPase domain"/>
    <property type="match status" value="1"/>
</dbReference>
<evidence type="ECO:0000313" key="2">
    <source>
        <dbReference type="EMBL" id="KKL02781.1"/>
    </source>
</evidence>
<dbReference type="InterPro" id="IPR027417">
    <property type="entry name" value="P-loop_NTPase"/>
</dbReference>
<feature type="domain" description="SNF2 N-terminal" evidence="1">
    <location>
        <begin position="43"/>
        <end position="103"/>
    </location>
</feature>
<dbReference type="GO" id="GO:0005524">
    <property type="term" value="F:ATP binding"/>
    <property type="evidence" value="ECO:0007669"/>
    <property type="project" value="InterPro"/>
</dbReference>
<dbReference type="AlphaFoldDB" id="A0A0F9A1M9"/>
<dbReference type="Pfam" id="PF00176">
    <property type="entry name" value="SNF2-rel_dom"/>
    <property type="match status" value="1"/>
</dbReference>
<sequence length="264" mass="29985">MNGYFNTPGELVLGQRANERVPFSEQQRQRGEAEEILRRLGRQPGVVLADEVGMGKTFVALAAIFSVGVQSRKGPVVVMVPPNLVDKWEQDLDTFCALYLDNVVPVNRGESDTKELRRPGVLRYGIARHSVEFLKLLDDKPRDRCHIVLLAQGAMSRAQTDIWVRLALIRETLRRHGRRVRLNKVKKQIHRFLGELLYARGQQRASGAGDAIWSQLLKTDPSFWKDTFNDSLKNGRRLLYDDPVPEAVTKALSRVDLEEFANTL</sequence>
<organism evidence="2">
    <name type="scientific">marine sediment metagenome</name>
    <dbReference type="NCBI Taxonomy" id="412755"/>
    <lineage>
        <taxon>unclassified sequences</taxon>
        <taxon>metagenomes</taxon>
        <taxon>ecological metagenomes</taxon>
    </lineage>
</organism>
<protein>
    <recommendedName>
        <fullName evidence="1">SNF2 N-terminal domain-containing protein</fullName>
    </recommendedName>
</protein>